<dbReference type="EMBL" id="GBXM01007195">
    <property type="protein sequence ID" value="JAI01383.1"/>
    <property type="molecule type" value="Transcribed_RNA"/>
</dbReference>
<name>A0A0E9XF77_ANGAN</name>
<dbReference type="AlphaFoldDB" id="A0A0E9XF77"/>
<protein>
    <submittedName>
        <fullName evidence="1">Uncharacterized protein</fullName>
    </submittedName>
</protein>
<organism evidence="1">
    <name type="scientific">Anguilla anguilla</name>
    <name type="common">European freshwater eel</name>
    <name type="synonym">Muraena anguilla</name>
    <dbReference type="NCBI Taxonomy" id="7936"/>
    <lineage>
        <taxon>Eukaryota</taxon>
        <taxon>Metazoa</taxon>
        <taxon>Chordata</taxon>
        <taxon>Craniata</taxon>
        <taxon>Vertebrata</taxon>
        <taxon>Euteleostomi</taxon>
        <taxon>Actinopterygii</taxon>
        <taxon>Neopterygii</taxon>
        <taxon>Teleostei</taxon>
        <taxon>Anguilliformes</taxon>
        <taxon>Anguillidae</taxon>
        <taxon>Anguilla</taxon>
    </lineage>
</organism>
<reference evidence="1" key="2">
    <citation type="journal article" date="2015" name="Fish Shellfish Immunol.">
        <title>Early steps in the European eel (Anguilla anguilla)-Vibrio vulnificus interaction in the gills: Role of the RtxA13 toxin.</title>
        <authorList>
            <person name="Callol A."/>
            <person name="Pajuelo D."/>
            <person name="Ebbesson L."/>
            <person name="Teles M."/>
            <person name="MacKenzie S."/>
            <person name="Amaro C."/>
        </authorList>
    </citation>
    <scope>NUCLEOTIDE SEQUENCE</scope>
</reference>
<proteinExistence type="predicted"/>
<evidence type="ECO:0000313" key="1">
    <source>
        <dbReference type="EMBL" id="JAI01383.1"/>
    </source>
</evidence>
<reference evidence="1" key="1">
    <citation type="submission" date="2014-11" db="EMBL/GenBank/DDBJ databases">
        <authorList>
            <person name="Amaro Gonzalez C."/>
        </authorList>
    </citation>
    <scope>NUCLEOTIDE SEQUENCE</scope>
</reference>
<accession>A0A0E9XF77</accession>
<sequence length="46" mass="5629">MDVFFLNLIFPPHCNNFTFGVFCTRIQFHEFIMRSNNFIVFLYFLS</sequence>